<evidence type="ECO:0000256" key="3">
    <source>
        <dbReference type="SAM" id="MobiDB-lite"/>
    </source>
</evidence>
<dbReference type="EMBL" id="QJNU01000025">
    <property type="protein sequence ID" value="RYP10004.1"/>
    <property type="molecule type" value="Genomic_DNA"/>
</dbReference>
<dbReference type="Pfam" id="PF11951">
    <property type="entry name" value="Fungal_trans_2"/>
    <property type="match status" value="1"/>
</dbReference>
<evidence type="ECO:0000313" key="4">
    <source>
        <dbReference type="EMBL" id="RYP10004.1"/>
    </source>
</evidence>
<feature type="compositionally biased region" description="Basic residues" evidence="3">
    <location>
        <begin position="153"/>
        <end position="165"/>
    </location>
</feature>
<dbReference type="GO" id="GO:0005634">
    <property type="term" value="C:nucleus"/>
    <property type="evidence" value="ECO:0007669"/>
    <property type="project" value="UniProtKB-SubCell"/>
</dbReference>
<feature type="region of interest" description="Disordered" evidence="3">
    <location>
        <begin position="1"/>
        <end position="29"/>
    </location>
</feature>
<dbReference type="OrthoDB" id="5333823at2759"/>
<gene>
    <name evidence="4" type="ORF">DL764_000933</name>
</gene>
<sequence>MHCQMSSIMQEDRDLTWSGSHSMASEGGSSMVITQSPLWTASATTARMDTGQLSPISTECDAPVHERATDVALPPRIHSATSSCADSWSTSYSEDVETGHAEQETHWEHGPDEVLTVPKIEPSEDDKLNMNHIKEAPRLVGSESESGVPFQPKAKRPRGRPRKHPVAQPTTTNKVAKGRSKTGCMNCEKNAVVCEGYHEKQIWKSGREKAEEGTRYDSTFGFPCLTRDLEQRMKQSRPLITLRPIFQGVETPEDIVFLDHYMNYVSGVLTVESEHKNAFKDMLLPMALENGGLMHSILSMASRHIDYDAPYGKKILETHRKVSLSSLRERSEFHGAAAVKKLHEDIDRERKNDGNGAGVNLSVRYGQMLCLLIQTVAEGSRSGEHRVHLEAYKHLMADNPPSDSAFLTFITEFFQYRVFADELIHYPDMQKPRLALEDWEPWLPIQPARLIGIGDGLFHYLCQITTIRNDIRANMAAGIDPPFNYPLIYRTVPIFKALEEWQPHWPPGDSRDRVSLLYKMMVWIYLHRTIRPPSASSPSPPAPLNSSMKRLAPTASPSQSVLQQQPMHTPPTDRPSNGHSTPSRADSPPPIRLPPHHDPGLTVAVEECLDIIGSFKPSDPVQTLLLVPCLIIGCASFVPDQRRRIRAAVRAVRGYTGLRNCELVLEVLEEVWKLMDVGDWARVWDWQGVARSLGLDFSCA</sequence>
<comment type="subcellular location">
    <subcellularLocation>
        <location evidence="1">Nucleus</location>
    </subcellularLocation>
</comment>
<comment type="caution">
    <text evidence="4">The sequence shown here is derived from an EMBL/GenBank/DDBJ whole genome shotgun (WGS) entry which is preliminary data.</text>
</comment>
<feature type="region of interest" description="Disordered" evidence="3">
    <location>
        <begin position="137"/>
        <end position="180"/>
    </location>
</feature>
<feature type="compositionally biased region" description="Polar residues" evidence="3">
    <location>
        <begin position="574"/>
        <end position="584"/>
    </location>
</feature>
<dbReference type="InterPro" id="IPR021858">
    <property type="entry name" value="Fun_TF"/>
</dbReference>
<protein>
    <recommendedName>
        <fullName evidence="6">Zn(2)-C6 fungal-type domain-containing protein</fullName>
    </recommendedName>
</protein>
<evidence type="ECO:0000256" key="2">
    <source>
        <dbReference type="ARBA" id="ARBA00023242"/>
    </source>
</evidence>
<dbReference type="PANTHER" id="PTHR37534">
    <property type="entry name" value="TRANSCRIPTIONAL ACTIVATOR PROTEIN UGA3"/>
    <property type="match status" value="1"/>
</dbReference>
<dbReference type="Proteomes" id="UP000293360">
    <property type="component" value="Unassembled WGS sequence"/>
</dbReference>
<organism evidence="4 5">
    <name type="scientific">Monosporascus ibericus</name>
    <dbReference type="NCBI Taxonomy" id="155417"/>
    <lineage>
        <taxon>Eukaryota</taxon>
        <taxon>Fungi</taxon>
        <taxon>Dikarya</taxon>
        <taxon>Ascomycota</taxon>
        <taxon>Pezizomycotina</taxon>
        <taxon>Sordariomycetes</taxon>
        <taxon>Xylariomycetidae</taxon>
        <taxon>Xylariales</taxon>
        <taxon>Xylariales incertae sedis</taxon>
        <taxon>Monosporascus</taxon>
    </lineage>
</organism>
<evidence type="ECO:0000313" key="5">
    <source>
        <dbReference type="Proteomes" id="UP000293360"/>
    </source>
</evidence>
<dbReference type="GO" id="GO:0000976">
    <property type="term" value="F:transcription cis-regulatory region binding"/>
    <property type="evidence" value="ECO:0007669"/>
    <property type="project" value="TreeGrafter"/>
</dbReference>
<name>A0A4Q4TU17_9PEZI</name>
<keyword evidence="2" id="KW-0539">Nucleus</keyword>
<dbReference type="GO" id="GO:0003700">
    <property type="term" value="F:DNA-binding transcription factor activity"/>
    <property type="evidence" value="ECO:0007669"/>
    <property type="project" value="TreeGrafter"/>
</dbReference>
<reference evidence="4 5" key="1">
    <citation type="submission" date="2018-06" db="EMBL/GenBank/DDBJ databases">
        <title>Complete Genomes of Monosporascus.</title>
        <authorList>
            <person name="Robinson A.J."/>
            <person name="Natvig D.O."/>
        </authorList>
    </citation>
    <scope>NUCLEOTIDE SEQUENCE [LARGE SCALE GENOMIC DNA]</scope>
    <source>
        <strain evidence="4 5">CBS 110550</strain>
    </source>
</reference>
<feature type="region of interest" description="Disordered" evidence="3">
    <location>
        <begin position="532"/>
        <end position="597"/>
    </location>
</feature>
<evidence type="ECO:0000256" key="1">
    <source>
        <dbReference type="ARBA" id="ARBA00004123"/>
    </source>
</evidence>
<proteinExistence type="predicted"/>
<evidence type="ECO:0008006" key="6">
    <source>
        <dbReference type="Google" id="ProtNLM"/>
    </source>
</evidence>
<dbReference type="STRING" id="155417.A0A4Q4TU17"/>
<feature type="compositionally biased region" description="Polar residues" evidence="3">
    <location>
        <begin position="17"/>
        <end position="29"/>
    </location>
</feature>
<dbReference type="PANTHER" id="PTHR37534:SF38">
    <property type="entry name" value="ZN(2)-C6 FUNGAL-TYPE DOMAIN-CONTAINING PROTEIN"/>
    <property type="match status" value="1"/>
</dbReference>
<dbReference type="AlphaFoldDB" id="A0A4Q4TU17"/>
<dbReference type="GO" id="GO:0045944">
    <property type="term" value="P:positive regulation of transcription by RNA polymerase II"/>
    <property type="evidence" value="ECO:0007669"/>
    <property type="project" value="TreeGrafter"/>
</dbReference>
<feature type="compositionally biased region" description="Polar residues" evidence="3">
    <location>
        <begin position="555"/>
        <end position="567"/>
    </location>
</feature>
<keyword evidence="5" id="KW-1185">Reference proteome</keyword>
<accession>A0A4Q4TU17</accession>